<evidence type="ECO:0000256" key="2">
    <source>
        <dbReference type="SAM" id="SignalP"/>
    </source>
</evidence>
<evidence type="ECO:0000313" key="5">
    <source>
        <dbReference type="Proteomes" id="UP001597353"/>
    </source>
</evidence>
<dbReference type="InterPro" id="IPR017592">
    <property type="entry name" value="Pilus_assmbl_Flp-typ_CpaB"/>
</dbReference>
<feature type="domain" description="SAF" evidence="3">
    <location>
        <begin position="40"/>
        <end position="108"/>
    </location>
</feature>
<protein>
    <submittedName>
        <fullName evidence="4">Flp pilus assembly protein CpaB</fullName>
    </submittedName>
</protein>
<gene>
    <name evidence="4" type="primary">cpaB</name>
    <name evidence="4" type="ORF">ACFSGJ_12525</name>
</gene>
<feature type="region of interest" description="Disordered" evidence="1">
    <location>
        <begin position="229"/>
        <end position="259"/>
    </location>
</feature>
<reference evidence="5" key="1">
    <citation type="journal article" date="2019" name="Int. J. Syst. Evol. Microbiol.">
        <title>The Global Catalogue of Microorganisms (GCM) 10K type strain sequencing project: providing services to taxonomists for standard genome sequencing and annotation.</title>
        <authorList>
            <consortium name="The Broad Institute Genomics Platform"/>
            <consortium name="The Broad Institute Genome Sequencing Center for Infectious Disease"/>
            <person name="Wu L."/>
            <person name="Ma J."/>
        </authorList>
    </citation>
    <scope>NUCLEOTIDE SEQUENCE [LARGE SCALE GENOMIC DNA]</scope>
    <source>
        <strain evidence="5">CGMCC 4.7242</strain>
    </source>
</reference>
<proteinExistence type="predicted"/>
<dbReference type="Pfam" id="PF16976">
    <property type="entry name" value="RcpC"/>
    <property type="match status" value="1"/>
</dbReference>
<dbReference type="NCBIfam" id="TIGR03177">
    <property type="entry name" value="pilus_cpaB"/>
    <property type="match status" value="1"/>
</dbReference>
<accession>A0ABW4S7G2</accession>
<sequence>MHRSLILCAALICGLAAFWLSQREPVAMAEALVPEPPPQAEVLVAAAQIGPGQPLDASLTRWQSWPVEALPTGVMTRDSAPDASAALQGHVARSSFVAGEPIRMDKLAGPGSGFLAAILPSGRRAVAVRISAENTAGGFILPDDHVDVIHSVSRAGPDGSSGGAVSRTILRNVRVLAIDQAVPEDGSQSPTALGKTATLELTPQQAEIIAAAELSGALSLALRAASDSGLAQVEPDEPQDETQPEPVAAPPKDRQILLIRSGQSEYLTSRIAGGGT</sequence>
<feature type="signal peptide" evidence="2">
    <location>
        <begin position="1"/>
        <end position="23"/>
    </location>
</feature>
<dbReference type="InterPro" id="IPR031571">
    <property type="entry name" value="RcpC_dom"/>
</dbReference>
<dbReference type="SMART" id="SM00858">
    <property type="entry name" value="SAF"/>
    <property type="match status" value="1"/>
</dbReference>
<evidence type="ECO:0000256" key="1">
    <source>
        <dbReference type="SAM" id="MobiDB-lite"/>
    </source>
</evidence>
<feature type="chain" id="PRO_5045419137" evidence="2">
    <location>
        <begin position="24"/>
        <end position="276"/>
    </location>
</feature>
<keyword evidence="2" id="KW-0732">Signal</keyword>
<dbReference type="Proteomes" id="UP001597353">
    <property type="component" value="Unassembled WGS sequence"/>
</dbReference>
<dbReference type="EMBL" id="JBHUGH010000009">
    <property type="protein sequence ID" value="MFD1913038.1"/>
    <property type="molecule type" value="Genomic_DNA"/>
</dbReference>
<evidence type="ECO:0000259" key="3">
    <source>
        <dbReference type="SMART" id="SM00858"/>
    </source>
</evidence>
<dbReference type="Pfam" id="PF08666">
    <property type="entry name" value="SAF"/>
    <property type="match status" value="1"/>
</dbReference>
<keyword evidence="5" id="KW-1185">Reference proteome</keyword>
<organism evidence="4 5">
    <name type="scientific">Halodurantibacterium flavum</name>
    <dbReference type="NCBI Taxonomy" id="1382802"/>
    <lineage>
        <taxon>Bacteria</taxon>
        <taxon>Pseudomonadati</taxon>
        <taxon>Pseudomonadota</taxon>
        <taxon>Alphaproteobacteria</taxon>
        <taxon>Rhodobacterales</taxon>
        <taxon>Paracoccaceae</taxon>
        <taxon>Halodurantibacterium</taxon>
    </lineage>
</organism>
<dbReference type="InterPro" id="IPR013974">
    <property type="entry name" value="SAF"/>
</dbReference>
<name>A0ABW4S7G2_9RHOB</name>
<dbReference type="RefSeq" id="WP_390262220.1">
    <property type="nucleotide sequence ID" value="NZ_JBHUGH010000009.1"/>
</dbReference>
<dbReference type="CDD" id="cd11614">
    <property type="entry name" value="SAF_CpaB_FlgA_like"/>
    <property type="match status" value="1"/>
</dbReference>
<evidence type="ECO:0000313" key="4">
    <source>
        <dbReference type="EMBL" id="MFD1913038.1"/>
    </source>
</evidence>
<feature type="compositionally biased region" description="Acidic residues" evidence="1">
    <location>
        <begin position="234"/>
        <end position="243"/>
    </location>
</feature>
<comment type="caution">
    <text evidence="4">The sequence shown here is derived from an EMBL/GenBank/DDBJ whole genome shotgun (WGS) entry which is preliminary data.</text>
</comment>